<keyword evidence="4" id="KW-0406">Ion transport</keyword>
<evidence type="ECO:0000259" key="9">
    <source>
        <dbReference type="PROSITE" id="PS51202"/>
    </source>
</evidence>
<keyword evidence="7 8" id="KW-0472">Membrane</keyword>
<evidence type="ECO:0000313" key="10">
    <source>
        <dbReference type="EMBL" id="MBB3702476.1"/>
    </source>
</evidence>
<dbReference type="Gene3D" id="1.20.1530.20">
    <property type="match status" value="1"/>
</dbReference>
<evidence type="ECO:0000256" key="6">
    <source>
        <dbReference type="ARBA" id="ARBA00022989"/>
    </source>
</evidence>
<feature type="transmembrane region" description="Helical" evidence="8">
    <location>
        <begin position="62"/>
        <end position="80"/>
    </location>
</feature>
<dbReference type="PROSITE" id="PS51202">
    <property type="entry name" value="RCK_C"/>
    <property type="match status" value="2"/>
</dbReference>
<feature type="transmembrane region" description="Helical" evidence="8">
    <location>
        <begin position="87"/>
        <end position="108"/>
    </location>
</feature>
<feature type="transmembrane region" description="Helical" evidence="8">
    <location>
        <begin position="150"/>
        <end position="175"/>
    </location>
</feature>
<keyword evidence="3" id="KW-0813">Transport</keyword>
<dbReference type="Gene3D" id="3.30.70.1450">
    <property type="entry name" value="Regulator of K+ conductance, C-terminal domain"/>
    <property type="match status" value="2"/>
</dbReference>
<organism evidence="10 11">
    <name type="scientific">Alloprevotella rava</name>
    <dbReference type="NCBI Taxonomy" id="671218"/>
    <lineage>
        <taxon>Bacteria</taxon>
        <taxon>Pseudomonadati</taxon>
        <taxon>Bacteroidota</taxon>
        <taxon>Bacteroidia</taxon>
        <taxon>Bacteroidales</taxon>
        <taxon>Prevotellaceae</taxon>
        <taxon>Alloprevotella</taxon>
    </lineage>
</organism>
<evidence type="ECO:0000256" key="2">
    <source>
        <dbReference type="ARBA" id="ARBA00005551"/>
    </source>
</evidence>
<keyword evidence="4" id="KW-0630">Potassium</keyword>
<feature type="transmembrane region" description="Helical" evidence="8">
    <location>
        <begin position="424"/>
        <end position="444"/>
    </location>
</feature>
<dbReference type="Proteomes" id="UP000541425">
    <property type="component" value="Unassembled WGS sequence"/>
</dbReference>
<gene>
    <name evidence="10" type="ORF">FHS60_000934</name>
</gene>
<feature type="transmembrane region" description="Helical" evidence="8">
    <location>
        <begin position="299"/>
        <end position="320"/>
    </location>
</feature>
<protein>
    <submittedName>
        <fullName evidence="10">CPA2 family monovalent cation:H+ antiporter-2</fullName>
    </submittedName>
</protein>
<dbReference type="InterPro" id="IPR038770">
    <property type="entry name" value="Na+/solute_symporter_sf"/>
</dbReference>
<dbReference type="RefSeq" id="WP_183695528.1">
    <property type="nucleotide sequence ID" value="NZ_JACICA010000003.1"/>
</dbReference>
<feature type="transmembrane region" description="Helical" evidence="8">
    <location>
        <begin position="358"/>
        <end position="378"/>
    </location>
</feature>
<feature type="transmembrane region" description="Helical" evidence="8">
    <location>
        <begin position="274"/>
        <end position="293"/>
    </location>
</feature>
<dbReference type="InterPro" id="IPR036721">
    <property type="entry name" value="RCK_C_sf"/>
</dbReference>
<comment type="subcellular location">
    <subcellularLocation>
        <location evidence="1">Membrane</location>
        <topology evidence="1">Multi-pass membrane protein</topology>
    </subcellularLocation>
</comment>
<evidence type="ECO:0000256" key="1">
    <source>
        <dbReference type="ARBA" id="ARBA00004141"/>
    </source>
</evidence>
<feature type="domain" description="RCK C-terminal" evidence="9">
    <location>
        <begin position="674"/>
        <end position="761"/>
    </location>
</feature>
<dbReference type="InterPro" id="IPR006153">
    <property type="entry name" value="Cation/H_exchanger_TM"/>
</dbReference>
<dbReference type="GO" id="GO:1902600">
    <property type="term" value="P:proton transmembrane transport"/>
    <property type="evidence" value="ECO:0007669"/>
    <property type="project" value="InterPro"/>
</dbReference>
<dbReference type="GO" id="GO:0008324">
    <property type="term" value="F:monoatomic cation transmembrane transporter activity"/>
    <property type="evidence" value="ECO:0007669"/>
    <property type="project" value="InterPro"/>
</dbReference>
<feature type="transmembrane region" description="Helical" evidence="8">
    <location>
        <begin position="187"/>
        <end position="210"/>
    </location>
</feature>
<accession>A0A7W5YFU2</accession>
<evidence type="ECO:0000256" key="7">
    <source>
        <dbReference type="ARBA" id="ARBA00023136"/>
    </source>
</evidence>
<proteinExistence type="inferred from homology"/>
<dbReference type="SUPFAM" id="SSF116726">
    <property type="entry name" value="TrkA C-terminal domain-like"/>
    <property type="match status" value="2"/>
</dbReference>
<comment type="similarity">
    <text evidence="2">Belongs to the monovalent cation:proton antiporter 2 (CPA2) transporter (TC 2.A.37) family.</text>
</comment>
<feature type="transmembrane region" description="Helical" evidence="8">
    <location>
        <begin position="499"/>
        <end position="521"/>
    </location>
</feature>
<dbReference type="GO" id="GO:0006813">
    <property type="term" value="P:potassium ion transport"/>
    <property type="evidence" value="ECO:0007669"/>
    <property type="project" value="UniProtKB-KW"/>
</dbReference>
<feature type="transmembrane region" description="Helical" evidence="8">
    <location>
        <begin position="222"/>
        <end position="238"/>
    </location>
</feature>
<dbReference type="InterPro" id="IPR006037">
    <property type="entry name" value="RCK_C"/>
</dbReference>
<comment type="caution">
    <text evidence="10">The sequence shown here is derived from an EMBL/GenBank/DDBJ whole genome shotgun (WGS) entry which is preliminary data.</text>
</comment>
<feature type="domain" description="RCK C-terminal" evidence="9">
    <location>
        <begin position="586"/>
        <end position="670"/>
    </location>
</feature>
<evidence type="ECO:0000256" key="5">
    <source>
        <dbReference type="ARBA" id="ARBA00022692"/>
    </source>
</evidence>
<feature type="transmembrane region" description="Helical" evidence="8">
    <location>
        <begin position="32"/>
        <end position="50"/>
    </location>
</feature>
<dbReference type="EMBL" id="JACICA010000003">
    <property type="protein sequence ID" value="MBB3702476.1"/>
    <property type="molecule type" value="Genomic_DNA"/>
</dbReference>
<evidence type="ECO:0000256" key="8">
    <source>
        <dbReference type="SAM" id="Phobius"/>
    </source>
</evidence>
<dbReference type="GO" id="GO:0015297">
    <property type="term" value="F:antiporter activity"/>
    <property type="evidence" value="ECO:0007669"/>
    <property type="project" value="InterPro"/>
</dbReference>
<dbReference type="Pfam" id="PF02080">
    <property type="entry name" value="TrkA_C"/>
    <property type="match status" value="2"/>
</dbReference>
<dbReference type="AlphaFoldDB" id="A0A7W5YFU2"/>
<feature type="transmembrane region" description="Helical" evidence="8">
    <location>
        <begin position="6"/>
        <end position="25"/>
    </location>
</feature>
<sequence length="767" mass="85158">MSELPQLVSDLALILIVAGITTLLFKRLKQPLILGYILAGFLTGPHMTWVPTVSDTSSIDTWSSIGVIFIMFTLGLEFSFKKIVKMGLRPIIAAVSVITFMITIGSLVGRSFGWSHMNSLFLGGMLAMSSTTIIYKALDELGLRQKKFANVVLGVLILEDILGILLMVILSALAVSSQFEGTELLESFLKLGFFLVLWFVVGIFIVPLVLRRNSKWIGKETLLIVSVGLCFLLVVLATKAGYSSAFGAFMMGSILAETIEAESIERVVAPVKDLFGAIFFVSVGMLVDPSILVAYWQPIVVIVLAIIIGQTLFGSLSFLLSGHTLKVSMQCGFSLTQIGEFSFILASLGVSLGVTSKFLYPVVVAVSIITTFTTPYLIKLAEPAYGFVQRLLPHTVTRRLEQRGAALEKQKSAHPWKKMLTSQLIITGAYLVLSAAFVAISFSTVLPLSRGIFGHWAGNILSGIITYVGVSIFLRPIVTKKYFSPQVEEWRREHSTMNLILFNITVLIRFAIATAGIFYIIEFLCPLRWYWNALCAVVLTLSFVLEKFAVHNHFALWVKLISIRLERTFTTNLRSREIHAASRRPGYANTLQKHDVHLSELALPEDSCWGGKTLRELQLGHRDSVHVAAIIRGNSRINIPDGETMLFPCDRIEVIGDDESLHNLSKRMNSEIAEATPNDRKHHLDIDHFTIHTGSPLCDKDLFEANIRTDFQCLVVGFDNDDETSNAIDLPSADRVIHAGDTIWLVGESDDLKRLRQYSLPKKENQE</sequence>
<keyword evidence="5 8" id="KW-0812">Transmembrane</keyword>
<feature type="transmembrane region" description="Helical" evidence="8">
    <location>
        <begin position="120"/>
        <end position="138"/>
    </location>
</feature>
<dbReference type="GO" id="GO:0016020">
    <property type="term" value="C:membrane"/>
    <property type="evidence" value="ECO:0007669"/>
    <property type="project" value="UniProtKB-SubCell"/>
</dbReference>
<evidence type="ECO:0000256" key="3">
    <source>
        <dbReference type="ARBA" id="ARBA00022448"/>
    </source>
</evidence>
<keyword evidence="4" id="KW-0633">Potassium transport</keyword>
<dbReference type="PANTHER" id="PTHR42751:SF3">
    <property type="entry name" value="SODIUM_GLUTAMATE SYMPORTER"/>
    <property type="match status" value="1"/>
</dbReference>
<dbReference type="PANTHER" id="PTHR42751">
    <property type="entry name" value="SODIUM/HYDROGEN EXCHANGER FAMILY/TRKA DOMAIN PROTEIN"/>
    <property type="match status" value="1"/>
</dbReference>
<reference evidence="10 11" key="1">
    <citation type="submission" date="2020-08" db="EMBL/GenBank/DDBJ databases">
        <title>Genomic Encyclopedia of Type Strains, Phase IV (KMG-IV): sequencing the most valuable type-strain genomes for metagenomic binning, comparative biology and taxonomic classification.</title>
        <authorList>
            <person name="Goeker M."/>
        </authorList>
    </citation>
    <scope>NUCLEOTIDE SEQUENCE [LARGE SCALE GENOMIC DNA]</scope>
    <source>
        <strain evidence="10 11">DSM 22548</strain>
    </source>
</reference>
<feature type="transmembrane region" description="Helical" evidence="8">
    <location>
        <begin position="456"/>
        <end position="478"/>
    </location>
</feature>
<name>A0A7W5YFU2_9BACT</name>
<evidence type="ECO:0000256" key="4">
    <source>
        <dbReference type="ARBA" id="ARBA00022538"/>
    </source>
</evidence>
<keyword evidence="6 8" id="KW-1133">Transmembrane helix</keyword>
<evidence type="ECO:0000313" key="11">
    <source>
        <dbReference type="Proteomes" id="UP000541425"/>
    </source>
</evidence>
<dbReference type="Pfam" id="PF00999">
    <property type="entry name" value="Na_H_Exchanger"/>
    <property type="match status" value="1"/>
</dbReference>